<name>A0A2U9S8P6_9PROT</name>
<proteinExistence type="predicted"/>
<organism evidence="1 2">
    <name type="scientific">Azospirillum ramasamyi</name>
    <dbReference type="NCBI Taxonomy" id="682998"/>
    <lineage>
        <taxon>Bacteria</taxon>
        <taxon>Pseudomonadati</taxon>
        <taxon>Pseudomonadota</taxon>
        <taxon>Alphaproteobacteria</taxon>
        <taxon>Rhodospirillales</taxon>
        <taxon>Azospirillaceae</taxon>
        <taxon>Azospirillum</taxon>
    </lineage>
</organism>
<keyword evidence="2" id="KW-1185">Reference proteome</keyword>
<keyword evidence="1" id="KW-0614">Plasmid</keyword>
<accession>A0A2U9S8P6</accession>
<evidence type="ECO:0000313" key="1">
    <source>
        <dbReference type="EMBL" id="AWU95884.1"/>
    </source>
</evidence>
<evidence type="ECO:0000313" key="2">
    <source>
        <dbReference type="Proteomes" id="UP000249605"/>
    </source>
</evidence>
<geneLocation type="plasmid" evidence="1 2">
    <name>unnamed1</name>
</geneLocation>
<gene>
    <name evidence="1" type="ORF">DM194_16590</name>
</gene>
<dbReference type="AlphaFoldDB" id="A0A2U9S8P6"/>
<protein>
    <submittedName>
        <fullName evidence="1">Uncharacterized protein</fullName>
    </submittedName>
</protein>
<reference evidence="1 2" key="1">
    <citation type="submission" date="2018-06" db="EMBL/GenBank/DDBJ databases">
        <title>Complete genome sequencing of Azospirillum sp. M2T2B2.</title>
        <authorList>
            <person name="Heo J."/>
            <person name="Kim S.-J."/>
            <person name="Kwon S.-W."/>
            <person name="Anandham R."/>
        </authorList>
    </citation>
    <scope>NUCLEOTIDE SEQUENCE [LARGE SCALE GENOMIC DNA]</scope>
    <source>
        <strain evidence="1 2">M2T2B2</strain>
        <plasmid evidence="1 2">unnamed1</plasmid>
    </source>
</reference>
<dbReference type="Proteomes" id="UP000249605">
    <property type="component" value="Plasmid unnamed1"/>
</dbReference>
<dbReference type="RefSeq" id="WP_111068633.1">
    <property type="nucleotide sequence ID" value="NZ_CP029830.1"/>
</dbReference>
<dbReference type="KEGG" id="azm:DM194_16590"/>
<dbReference type="OrthoDB" id="7210911at2"/>
<sequence length="138" mass="14049">MAVSNVAVFPQQLLSGAALTTGANATIAGAPDNTVALFTAPADGAEINSVTVLPLATCSATVAYLYASTDGGTTKRLLNAKLIVADTVSTTDEPKLIDFGYSDGNLLLAGNERLYVGTSVALANGFSWRCQGRGYTGA</sequence>
<dbReference type="EMBL" id="CP029830">
    <property type="protein sequence ID" value="AWU95884.1"/>
    <property type="molecule type" value="Genomic_DNA"/>
</dbReference>